<organism evidence="1 2">
    <name type="scientific">Neocallimastix californiae</name>
    <dbReference type="NCBI Taxonomy" id="1754190"/>
    <lineage>
        <taxon>Eukaryota</taxon>
        <taxon>Fungi</taxon>
        <taxon>Fungi incertae sedis</taxon>
        <taxon>Chytridiomycota</taxon>
        <taxon>Chytridiomycota incertae sedis</taxon>
        <taxon>Neocallimastigomycetes</taxon>
        <taxon>Neocallimastigales</taxon>
        <taxon>Neocallimastigaceae</taxon>
        <taxon>Neocallimastix</taxon>
    </lineage>
</organism>
<sequence>MNNPKLAERYEKRKRINKDNIKLPEVPVKNNYGGPNYPSMNYYDKVNPNYFIYNGMVNANGSKYVGPVCPDNSSPLNELKLTYTYNESHFYGNVAKDAQNNNYMPSVLICTNCRQLMVCKSNRQTYYGWNQNQNSLILNCCSNCINNLNLNKELNLSLKDNPNYLNYSGMEDAIGKNYPSPVYSDDYSSLNGLMLTYFGCYQNQDSFVLNDSSNSKSNLNLNKELNTSLENCNNISSISENIDKKETIEGLSGTGNIPKCDINIILIVPDNKSMEEPIEVKMKKEITYSDMKKGIKGKNGKEVPYDNQKEEPLKRVKLNLKLGSINRVFPNLTLLVVEQTNTKTKEVKEVEMKYDVCIKGKENIEIILKTNQGEDKYETKLSFMDENGNVRLIISELKTLTTRALRNRYKEKKDDFMGTNKKETGLELREKERSTIEKIIRYELISELKKEGMNDLREIFYKILDSYELVKLKDLKKFLINEFKKLGKNEKFNREMIKKFQEKGPSEKKKDRVEKIEYLREKIKGIYDIVFRSHKLGLYISCFECIYKCIIDKINNTGYDHDGSITRYFCHDCSLLKFIKNFNIGFCSDNDIIIFAEEDITRNCNGFCRYNDSAKFTNSKRGLDLEENEVGNLGKRQKKDDAKKIVYDIPINDSDSEEFIS</sequence>
<name>A0A1Y2E5N9_9FUNG</name>
<protein>
    <submittedName>
        <fullName evidence="1">Uncharacterized protein</fullName>
    </submittedName>
</protein>
<gene>
    <name evidence="1" type="ORF">LY90DRAFT_219258</name>
</gene>
<dbReference type="AlphaFoldDB" id="A0A1Y2E5N9"/>
<reference evidence="1 2" key="1">
    <citation type="submission" date="2016-08" db="EMBL/GenBank/DDBJ databases">
        <title>A Parts List for Fungal Cellulosomes Revealed by Comparative Genomics.</title>
        <authorList>
            <consortium name="DOE Joint Genome Institute"/>
            <person name="Haitjema C.H."/>
            <person name="Gilmore S.P."/>
            <person name="Henske J.K."/>
            <person name="Solomon K.V."/>
            <person name="De Groot R."/>
            <person name="Kuo A."/>
            <person name="Mondo S.J."/>
            <person name="Salamov A.A."/>
            <person name="Labutti K."/>
            <person name="Zhao Z."/>
            <person name="Chiniquy J."/>
            <person name="Barry K."/>
            <person name="Brewer H.M."/>
            <person name="Purvine S.O."/>
            <person name="Wright A.T."/>
            <person name="Boxma B."/>
            <person name="Van Alen T."/>
            <person name="Hackstein J.H."/>
            <person name="Baker S.E."/>
            <person name="Grigoriev I.V."/>
            <person name="O'Malley M.A."/>
        </authorList>
    </citation>
    <scope>NUCLEOTIDE SEQUENCE [LARGE SCALE GENOMIC DNA]</scope>
    <source>
        <strain evidence="1 2">G1</strain>
    </source>
</reference>
<evidence type="ECO:0000313" key="1">
    <source>
        <dbReference type="EMBL" id="ORY66880.1"/>
    </source>
</evidence>
<dbReference type="Proteomes" id="UP000193920">
    <property type="component" value="Unassembled WGS sequence"/>
</dbReference>
<evidence type="ECO:0000313" key="2">
    <source>
        <dbReference type="Proteomes" id="UP000193920"/>
    </source>
</evidence>
<dbReference type="EMBL" id="MCOG01000049">
    <property type="protein sequence ID" value="ORY66880.1"/>
    <property type="molecule type" value="Genomic_DNA"/>
</dbReference>
<accession>A0A1Y2E5N9</accession>
<proteinExistence type="predicted"/>
<comment type="caution">
    <text evidence="1">The sequence shown here is derived from an EMBL/GenBank/DDBJ whole genome shotgun (WGS) entry which is preliminary data.</text>
</comment>
<keyword evidence="2" id="KW-1185">Reference proteome</keyword>